<dbReference type="PROSITE" id="PS00647">
    <property type="entry name" value="THYMID_PHOSPHORYLASE"/>
    <property type="match status" value="1"/>
</dbReference>
<keyword evidence="9" id="KW-0808">Transferase</keyword>
<reference evidence="14" key="1">
    <citation type="submission" date="2016-10" db="EMBL/GenBank/DDBJ databases">
        <authorList>
            <person name="Varghese N."/>
            <person name="Submissions S."/>
        </authorList>
    </citation>
    <scope>NUCLEOTIDE SEQUENCE [LARGE SCALE GENOMIC DNA]</scope>
    <source>
        <strain evidence="14">CGMCC 1.10784</strain>
    </source>
</reference>
<name>A0A1I2FDS2_9BACL</name>
<dbReference type="InterPro" id="IPR017459">
    <property type="entry name" value="Glycosyl_Trfase_fam3_N_dom"/>
</dbReference>
<dbReference type="NCBIfam" id="TIGR02644">
    <property type="entry name" value="Y_phosphoryl"/>
    <property type="match status" value="1"/>
</dbReference>
<dbReference type="AlphaFoldDB" id="A0A1I2FDS2"/>
<dbReference type="InterPro" id="IPR035902">
    <property type="entry name" value="Nuc_phospho_transferase"/>
</dbReference>
<dbReference type="RefSeq" id="WP_091188949.1">
    <property type="nucleotide sequence ID" value="NZ_FOMT01000005.1"/>
</dbReference>
<dbReference type="GO" id="GO:0005829">
    <property type="term" value="C:cytosol"/>
    <property type="evidence" value="ECO:0007669"/>
    <property type="project" value="TreeGrafter"/>
</dbReference>
<evidence type="ECO:0000256" key="5">
    <source>
        <dbReference type="ARBA" id="ARBA00011738"/>
    </source>
</evidence>
<dbReference type="SMART" id="SM00941">
    <property type="entry name" value="PYNP_C"/>
    <property type="match status" value="1"/>
</dbReference>
<dbReference type="GO" id="GO:0006206">
    <property type="term" value="P:pyrimidine nucleobase metabolic process"/>
    <property type="evidence" value="ECO:0007669"/>
    <property type="project" value="InterPro"/>
</dbReference>
<comment type="function">
    <text evidence="3">Catalyzes phosphorolysis of the pyrimidine nucleosides uridine, thymidine and 2'-deoxyuridine with the formation of the corresponding pyrimidine base and ribose-1-phosphate.</text>
</comment>
<evidence type="ECO:0000256" key="2">
    <source>
        <dbReference type="ARBA" id="ARBA00001958"/>
    </source>
</evidence>
<gene>
    <name evidence="13" type="ORF">SAMN05216378_4806</name>
</gene>
<evidence type="ECO:0000256" key="4">
    <source>
        <dbReference type="ARBA" id="ARBA00006915"/>
    </source>
</evidence>
<evidence type="ECO:0000256" key="11">
    <source>
        <dbReference type="ARBA" id="ARBA00048525"/>
    </source>
</evidence>
<evidence type="ECO:0000256" key="8">
    <source>
        <dbReference type="ARBA" id="ARBA00022676"/>
    </source>
</evidence>
<dbReference type="InterPro" id="IPR000053">
    <property type="entry name" value="Thymidine/pyrmidine_PPase"/>
</dbReference>
<proteinExistence type="inferred from homology"/>
<dbReference type="Gene3D" id="3.90.1170.30">
    <property type="entry name" value="Pyrimidine nucleoside phosphorylase-like, C-terminal domain"/>
    <property type="match status" value="1"/>
</dbReference>
<organism evidence="13 14">
    <name type="scientific">Paenibacillus catalpae</name>
    <dbReference type="NCBI Taxonomy" id="1045775"/>
    <lineage>
        <taxon>Bacteria</taxon>
        <taxon>Bacillati</taxon>
        <taxon>Bacillota</taxon>
        <taxon>Bacilli</taxon>
        <taxon>Bacillales</taxon>
        <taxon>Paenibacillaceae</taxon>
        <taxon>Paenibacillus</taxon>
    </lineage>
</organism>
<comment type="similarity">
    <text evidence="4">Belongs to the thymidine/pyrimidine-nucleoside phosphorylase family.</text>
</comment>
<comment type="subunit">
    <text evidence="5">Homodimer.</text>
</comment>
<comment type="catalytic activity">
    <reaction evidence="11">
        <text>thymidine + phosphate = 2-deoxy-alpha-D-ribose 1-phosphate + thymine</text>
        <dbReference type="Rhea" id="RHEA:16037"/>
        <dbReference type="ChEBI" id="CHEBI:17748"/>
        <dbReference type="ChEBI" id="CHEBI:17821"/>
        <dbReference type="ChEBI" id="CHEBI:43474"/>
        <dbReference type="ChEBI" id="CHEBI:57259"/>
        <dbReference type="EC" id="2.4.2.2"/>
    </reaction>
</comment>
<dbReference type="InterPro" id="IPR036320">
    <property type="entry name" value="Glycosyl_Trfase_fam3_N_dom_sf"/>
</dbReference>
<dbReference type="PANTHER" id="PTHR10515:SF0">
    <property type="entry name" value="THYMIDINE PHOSPHORYLASE"/>
    <property type="match status" value="1"/>
</dbReference>
<dbReference type="GO" id="GO:0004645">
    <property type="term" value="F:1,4-alpha-oligoglucan phosphorylase activity"/>
    <property type="evidence" value="ECO:0007669"/>
    <property type="project" value="InterPro"/>
</dbReference>
<dbReference type="InterPro" id="IPR018090">
    <property type="entry name" value="Pyrmidine_PPas_bac/euk"/>
</dbReference>
<evidence type="ECO:0000256" key="6">
    <source>
        <dbReference type="ARBA" id="ARBA00011889"/>
    </source>
</evidence>
<dbReference type="Gene3D" id="3.40.1030.10">
    <property type="entry name" value="Nucleoside phosphorylase/phosphoribosyltransferase catalytic domain"/>
    <property type="match status" value="1"/>
</dbReference>
<dbReference type="EMBL" id="FOMT01000005">
    <property type="protein sequence ID" value="SFF03143.1"/>
    <property type="molecule type" value="Genomic_DNA"/>
</dbReference>
<evidence type="ECO:0000313" key="13">
    <source>
        <dbReference type="EMBL" id="SFF03143.1"/>
    </source>
</evidence>
<accession>A0A1I2FDS2</accession>
<dbReference type="OrthoDB" id="9763887at2"/>
<comment type="catalytic activity">
    <reaction evidence="10">
        <text>uridine + phosphate = alpha-D-ribose 1-phosphate + uracil</text>
        <dbReference type="Rhea" id="RHEA:24388"/>
        <dbReference type="ChEBI" id="CHEBI:16704"/>
        <dbReference type="ChEBI" id="CHEBI:17568"/>
        <dbReference type="ChEBI" id="CHEBI:43474"/>
        <dbReference type="ChEBI" id="CHEBI:57720"/>
        <dbReference type="EC" id="2.4.2.2"/>
    </reaction>
</comment>
<dbReference type="NCBIfam" id="NF004747">
    <property type="entry name" value="PRK06078.1"/>
    <property type="match status" value="1"/>
</dbReference>
<keyword evidence="14" id="KW-1185">Reference proteome</keyword>
<dbReference type="InterPro" id="IPR017872">
    <property type="entry name" value="Pyrmidine_PPase_CS"/>
</dbReference>
<dbReference type="InterPro" id="IPR013102">
    <property type="entry name" value="PYNP_C"/>
</dbReference>
<dbReference type="GO" id="GO:0006213">
    <property type="term" value="P:pyrimidine nucleoside metabolic process"/>
    <property type="evidence" value="ECO:0007669"/>
    <property type="project" value="InterPro"/>
</dbReference>
<dbReference type="STRING" id="1045775.SAMN05216378_4806"/>
<evidence type="ECO:0000313" key="14">
    <source>
        <dbReference type="Proteomes" id="UP000198855"/>
    </source>
</evidence>
<sequence>MRAVDLIQKKRDGGELTAKELTFLVDGYCDGGIPDYQMSAWAMAVLFRGMTPKETAALTLAMANSGDQVDLAPIAGVKVDKHSTGGVGDKTTLIIAPLVASAGVPVAKMSGRGLGHTGGTIDKLESIAGFQTELSREKFLEQVNELGLSVIGQSGNLAPADKKLYALRDVTATVESIPLIASSVMSKKIAAGADAIVLDVKTGSGAFMKTVEDSEKLAQAMVEIGTQVGRQTAAVISDMDQPLGFAIGNALEVREAIETLQGNGPSDLTELCLTLGAHMVVLGGKAATFAEAKELLQRQLDNGEALKKFKQFVEAQGGNASVADDVALLPQAAEQVEVKAASAGYISAIDAEQLGVAAMLLGAGRATKDATIDYSVGITIRKKVGDPVSEGDTLAVLHTCAQDAAVDDVSAKVRDAYAIAADKPAERPLLLSVVTAEGTVRYS</sequence>
<evidence type="ECO:0000256" key="10">
    <source>
        <dbReference type="ARBA" id="ARBA00048453"/>
    </source>
</evidence>
<evidence type="ECO:0000256" key="7">
    <source>
        <dbReference type="ARBA" id="ARBA00014680"/>
    </source>
</evidence>
<dbReference type="InterPro" id="IPR036566">
    <property type="entry name" value="PYNP-like_C_sf"/>
</dbReference>
<feature type="domain" description="Pyrimidine nucleoside phosphorylase C-terminal" evidence="12">
    <location>
        <begin position="345"/>
        <end position="420"/>
    </location>
</feature>
<keyword evidence="8" id="KW-0328">Glycosyltransferase</keyword>
<dbReference type="Pfam" id="PF02885">
    <property type="entry name" value="Glycos_trans_3N"/>
    <property type="match status" value="1"/>
</dbReference>
<dbReference type="FunFam" id="3.40.1030.10:FF:000003">
    <property type="entry name" value="Pyrimidine-nucleoside phosphorylase"/>
    <property type="match status" value="1"/>
</dbReference>
<dbReference type="Pfam" id="PF07831">
    <property type="entry name" value="PYNP_C"/>
    <property type="match status" value="1"/>
</dbReference>
<dbReference type="SUPFAM" id="SSF54680">
    <property type="entry name" value="Pyrimidine nucleoside phosphorylase C-terminal domain"/>
    <property type="match status" value="1"/>
</dbReference>
<dbReference type="EC" id="2.4.2.2" evidence="6"/>
<dbReference type="NCBIfam" id="NF004490">
    <property type="entry name" value="PRK05820.1"/>
    <property type="match status" value="1"/>
</dbReference>
<dbReference type="PANTHER" id="PTHR10515">
    <property type="entry name" value="THYMIDINE PHOSPHORYLASE"/>
    <property type="match status" value="1"/>
</dbReference>
<dbReference type="Gene3D" id="1.20.970.10">
    <property type="entry name" value="Transferase, Pyrimidine Nucleoside Phosphorylase, Chain C"/>
    <property type="match status" value="1"/>
</dbReference>
<evidence type="ECO:0000256" key="1">
    <source>
        <dbReference type="ARBA" id="ARBA00001066"/>
    </source>
</evidence>
<dbReference type="PIRSF" id="PIRSF000478">
    <property type="entry name" value="TP_PyNP"/>
    <property type="match status" value="1"/>
</dbReference>
<protein>
    <recommendedName>
        <fullName evidence="7">Pyrimidine-nucleoside phosphorylase</fullName>
        <ecNumber evidence="6">2.4.2.2</ecNumber>
    </recommendedName>
</protein>
<evidence type="ECO:0000256" key="3">
    <source>
        <dbReference type="ARBA" id="ARBA00003877"/>
    </source>
</evidence>
<dbReference type="InterPro" id="IPR000312">
    <property type="entry name" value="Glycosyl_Trfase_fam3"/>
</dbReference>
<dbReference type="Pfam" id="PF00591">
    <property type="entry name" value="Glycos_transf_3"/>
    <property type="match status" value="1"/>
</dbReference>
<dbReference type="SUPFAM" id="SSF47648">
    <property type="entry name" value="Nucleoside phosphorylase/phosphoribosyltransferase N-terminal domain"/>
    <property type="match status" value="1"/>
</dbReference>
<evidence type="ECO:0000259" key="12">
    <source>
        <dbReference type="SMART" id="SM00941"/>
    </source>
</evidence>
<comment type="cofactor">
    <cofactor evidence="2">
        <name>K(+)</name>
        <dbReference type="ChEBI" id="CHEBI:29103"/>
    </cofactor>
</comment>
<evidence type="ECO:0000256" key="9">
    <source>
        <dbReference type="ARBA" id="ARBA00022679"/>
    </source>
</evidence>
<dbReference type="Proteomes" id="UP000198855">
    <property type="component" value="Unassembled WGS sequence"/>
</dbReference>
<comment type="catalytic activity">
    <reaction evidence="1">
        <text>2'-deoxyuridine + phosphate = 2-deoxy-alpha-D-ribose 1-phosphate + uracil</text>
        <dbReference type="Rhea" id="RHEA:22824"/>
        <dbReference type="ChEBI" id="CHEBI:16450"/>
        <dbReference type="ChEBI" id="CHEBI:17568"/>
        <dbReference type="ChEBI" id="CHEBI:43474"/>
        <dbReference type="ChEBI" id="CHEBI:57259"/>
        <dbReference type="EC" id="2.4.2.2"/>
    </reaction>
</comment>
<dbReference type="GO" id="GO:0009032">
    <property type="term" value="F:thymidine phosphorylase activity"/>
    <property type="evidence" value="ECO:0007669"/>
    <property type="project" value="TreeGrafter"/>
</dbReference>
<dbReference type="SUPFAM" id="SSF52418">
    <property type="entry name" value="Nucleoside phosphorylase/phosphoribosyltransferase catalytic domain"/>
    <property type="match status" value="1"/>
</dbReference>